<dbReference type="InterPro" id="IPR017907">
    <property type="entry name" value="Znf_RING_CS"/>
</dbReference>
<dbReference type="PROSITE" id="PS00518">
    <property type="entry name" value="ZF_RING_1"/>
    <property type="match status" value="1"/>
</dbReference>
<accession>A0A6P5JTK7</accession>
<dbReference type="AlphaFoldDB" id="A0A6P5JTK7"/>
<dbReference type="SMART" id="SM00184">
    <property type="entry name" value="RING"/>
    <property type="match status" value="1"/>
</dbReference>
<organism evidence="8 10">
    <name type="scientific">Phascolarctos cinereus</name>
    <name type="common">Koala</name>
    <dbReference type="NCBI Taxonomy" id="38626"/>
    <lineage>
        <taxon>Eukaryota</taxon>
        <taxon>Metazoa</taxon>
        <taxon>Chordata</taxon>
        <taxon>Craniata</taxon>
        <taxon>Vertebrata</taxon>
        <taxon>Euteleostomi</taxon>
        <taxon>Mammalia</taxon>
        <taxon>Metatheria</taxon>
        <taxon>Diprotodontia</taxon>
        <taxon>Phascolarctidae</taxon>
        <taxon>Phascolarctos</taxon>
    </lineage>
</organism>
<evidence type="ECO:0000313" key="8">
    <source>
        <dbReference type="Proteomes" id="UP000515140"/>
    </source>
</evidence>
<feature type="transmembrane region" description="Helical" evidence="6">
    <location>
        <begin position="197"/>
        <end position="227"/>
    </location>
</feature>
<name>A0A6P5JTK7_PHACI</name>
<protein>
    <submittedName>
        <fullName evidence="9 10">RING finger protein 225-like</fullName>
    </submittedName>
</protein>
<dbReference type="PROSITE" id="PS50089">
    <property type="entry name" value="ZF_RING_2"/>
    <property type="match status" value="1"/>
</dbReference>
<evidence type="ECO:0000256" key="1">
    <source>
        <dbReference type="ARBA" id="ARBA00022723"/>
    </source>
</evidence>
<dbReference type="PANTHER" id="PTHR22791:SF23">
    <property type="entry name" value="RING-TYPE DOMAIN-CONTAINING PROTEIN"/>
    <property type="match status" value="1"/>
</dbReference>
<reference evidence="9 10" key="1">
    <citation type="submission" date="2025-04" db="UniProtKB">
        <authorList>
            <consortium name="RefSeq"/>
        </authorList>
    </citation>
    <scope>IDENTIFICATION</scope>
    <source>
        <tissue evidence="9 10">Spleen</tissue>
    </source>
</reference>
<dbReference type="InterPro" id="IPR013083">
    <property type="entry name" value="Znf_RING/FYVE/PHD"/>
</dbReference>
<dbReference type="KEGG" id="pcw:110205268"/>
<dbReference type="SUPFAM" id="SSF57850">
    <property type="entry name" value="RING/U-box"/>
    <property type="match status" value="1"/>
</dbReference>
<dbReference type="RefSeq" id="XP_020837399.1">
    <property type="nucleotide sequence ID" value="XM_020981740.1"/>
</dbReference>
<evidence type="ECO:0000256" key="3">
    <source>
        <dbReference type="ARBA" id="ARBA00022833"/>
    </source>
</evidence>
<keyword evidence="6" id="KW-0472">Membrane</keyword>
<dbReference type="GO" id="GO:0070534">
    <property type="term" value="P:protein K63-linked ubiquitination"/>
    <property type="evidence" value="ECO:0007669"/>
    <property type="project" value="TreeGrafter"/>
</dbReference>
<evidence type="ECO:0000313" key="9">
    <source>
        <dbReference type="RefSeq" id="XP_020837399.1"/>
    </source>
</evidence>
<keyword evidence="6" id="KW-1133">Transmembrane helix</keyword>
<dbReference type="GO" id="GO:0035519">
    <property type="term" value="P:protein K29-linked ubiquitination"/>
    <property type="evidence" value="ECO:0007669"/>
    <property type="project" value="TreeGrafter"/>
</dbReference>
<keyword evidence="6" id="KW-0812">Transmembrane</keyword>
<dbReference type="PANTHER" id="PTHR22791">
    <property type="entry name" value="RING-TYPE DOMAIN-CONTAINING PROTEIN"/>
    <property type="match status" value="1"/>
</dbReference>
<dbReference type="GO" id="GO:0051865">
    <property type="term" value="P:protein autoubiquitination"/>
    <property type="evidence" value="ECO:0007669"/>
    <property type="project" value="TreeGrafter"/>
</dbReference>
<dbReference type="GO" id="GO:0043161">
    <property type="term" value="P:proteasome-mediated ubiquitin-dependent protein catabolic process"/>
    <property type="evidence" value="ECO:0007669"/>
    <property type="project" value="TreeGrafter"/>
</dbReference>
<evidence type="ECO:0000256" key="5">
    <source>
        <dbReference type="SAM" id="MobiDB-lite"/>
    </source>
</evidence>
<keyword evidence="2 4" id="KW-0863">Zinc-finger</keyword>
<sequence length="232" mass="25597">MAVGSQEPEPTEPVSRSPDEEEEMESLTPSAPCPPEAAPMESKPLLGAGAQWTLQLVEDVEDECPICTEPYGIDEHLLVLLNCGHGLCQHCLNRLLGTASSTDLGRVRCPLCRQKTPMLEWEIYQLQEELLQADGPQPPPPPSPPALPPRGTGLWASLEHRYQLRGNRGCLPFLPCPPCLISRLWALRDRGPCTRCLILLTMLALEMFGLVLIFLPLLLLALLLILLNHLGH</sequence>
<evidence type="ECO:0000259" key="7">
    <source>
        <dbReference type="PROSITE" id="PS50089"/>
    </source>
</evidence>
<dbReference type="GO" id="GO:0070585">
    <property type="term" value="P:protein localization to mitochondrion"/>
    <property type="evidence" value="ECO:0007669"/>
    <property type="project" value="TreeGrafter"/>
</dbReference>
<dbReference type="GO" id="GO:0008270">
    <property type="term" value="F:zinc ion binding"/>
    <property type="evidence" value="ECO:0007669"/>
    <property type="project" value="UniProtKB-KW"/>
</dbReference>
<dbReference type="GO" id="GO:0070059">
    <property type="term" value="P:intrinsic apoptotic signaling pathway in response to endoplasmic reticulum stress"/>
    <property type="evidence" value="ECO:0007669"/>
    <property type="project" value="TreeGrafter"/>
</dbReference>
<evidence type="ECO:0000313" key="10">
    <source>
        <dbReference type="RefSeq" id="XP_020837400.1"/>
    </source>
</evidence>
<evidence type="ECO:0000256" key="4">
    <source>
        <dbReference type="PROSITE-ProRule" id="PRU00175"/>
    </source>
</evidence>
<dbReference type="RefSeq" id="XP_020837400.1">
    <property type="nucleotide sequence ID" value="XM_020981741.1"/>
</dbReference>
<feature type="region of interest" description="Disordered" evidence="5">
    <location>
        <begin position="1"/>
        <end position="42"/>
    </location>
</feature>
<dbReference type="Pfam" id="PF13639">
    <property type="entry name" value="zf-RING_2"/>
    <property type="match status" value="1"/>
</dbReference>
<feature type="domain" description="RING-type" evidence="7">
    <location>
        <begin position="64"/>
        <end position="113"/>
    </location>
</feature>
<keyword evidence="1" id="KW-0479">Metal-binding</keyword>
<keyword evidence="8" id="KW-1185">Reference proteome</keyword>
<dbReference type="InterPro" id="IPR051435">
    <property type="entry name" value="RING_finger_E3_ubiq-ligases"/>
</dbReference>
<gene>
    <name evidence="9 10" type="primary">LOC110205268</name>
</gene>
<dbReference type="GO" id="GO:0061630">
    <property type="term" value="F:ubiquitin protein ligase activity"/>
    <property type="evidence" value="ECO:0007669"/>
    <property type="project" value="TreeGrafter"/>
</dbReference>
<evidence type="ECO:0000256" key="6">
    <source>
        <dbReference type="SAM" id="Phobius"/>
    </source>
</evidence>
<evidence type="ECO:0000256" key="2">
    <source>
        <dbReference type="ARBA" id="ARBA00022771"/>
    </source>
</evidence>
<dbReference type="Gene3D" id="3.30.40.10">
    <property type="entry name" value="Zinc/RING finger domain, C3HC4 (zinc finger)"/>
    <property type="match status" value="1"/>
</dbReference>
<dbReference type="GeneID" id="110205268"/>
<proteinExistence type="predicted"/>
<dbReference type="GO" id="GO:0005789">
    <property type="term" value="C:endoplasmic reticulum membrane"/>
    <property type="evidence" value="ECO:0007669"/>
    <property type="project" value="TreeGrafter"/>
</dbReference>
<dbReference type="InterPro" id="IPR001841">
    <property type="entry name" value="Znf_RING"/>
</dbReference>
<keyword evidence="3" id="KW-0862">Zinc</keyword>
<dbReference type="Proteomes" id="UP000515140">
    <property type="component" value="Unplaced"/>
</dbReference>